<feature type="binding site" evidence="19">
    <location>
        <position position="336"/>
    </location>
    <ligand>
        <name>phosphoenolpyruvate</name>
        <dbReference type="ChEBI" id="CHEBI:58702"/>
    </ligand>
</feature>
<comment type="function">
    <text evidence="3 17">General (non sugar-specific) component of the phosphoenolpyruvate-dependent sugar phosphotransferase system (sugar PTS). This major carbohydrate active-transport system catalyzes the phosphorylation of incoming sugar substrates concomitantly with their translocation across the cell membrane. Enzyme I transfers the phosphoryl group from phosphoenolpyruvate (PEP) to the phosphoryl carrier protein (HPr).</text>
</comment>
<dbReference type="InterPro" id="IPR036618">
    <property type="entry name" value="PtsI_HPr-bd_sf"/>
</dbReference>
<dbReference type="GO" id="GO:0008965">
    <property type="term" value="F:phosphoenolpyruvate-protein phosphotransferase activity"/>
    <property type="evidence" value="ECO:0007669"/>
    <property type="project" value="UniProtKB-EC"/>
</dbReference>
<dbReference type="Pfam" id="PF02896">
    <property type="entry name" value="PEP-utilizers_C"/>
    <property type="match status" value="1"/>
</dbReference>
<comment type="cofactor">
    <cofactor evidence="2 17 20">
        <name>Mg(2+)</name>
        <dbReference type="ChEBI" id="CHEBI:18420"/>
    </cofactor>
</comment>
<feature type="binding site" evidence="20">
    <location>
        <position position="455"/>
    </location>
    <ligand>
        <name>Mg(2+)</name>
        <dbReference type="ChEBI" id="CHEBI:18420"/>
    </ligand>
</feature>
<dbReference type="AlphaFoldDB" id="A0A517T2B1"/>
<evidence type="ECO:0000256" key="3">
    <source>
        <dbReference type="ARBA" id="ARBA00002728"/>
    </source>
</evidence>
<evidence type="ECO:0000256" key="18">
    <source>
        <dbReference type="PIRSR" id="PIRSR000732-1"/>
    </source>
</evidence>
<keyword evidence="12 17" id="KW-0598">Phosphotransferase system</keyword>
<keyword evidence="14 17" id="KW-0418">Kinase</keyword>
<dbReference type="PANTHER" id="PTHR46244">
    <property type="entry name" value="PHOSPHOENOLPYRUVATE-PROTEIN PHOSPHOTRANSFERASE"/>
    <property type="match status" value="1"/>
</dbReference>
<dbReference type="OrthoDB" id="9765468at2"/>
<dbReference type="EC" id="2.7.3.9" evidence="6 17"/>
<dbReference type="SUPFAM" id="SSF52009">
    <property type="entry name" value="Phosphohistidine domain"/>
    <property type="match status" value="1"/>
</dbReference>
<feature type="domain" description="Phosphotransferase system enzyme I N-terminal" evidence="24">
    <location>
        <begin position="6"/>
        <end position="130"/>
    </location>
</feature>
<dbReference type="PIRSF" id="PIRSF000732">
    <property type="entry name" value="PTS_enzyme_I"/>
    <property type="match status" value="1"/>
</dbReference>
<gene>
    <name evidence="25" type="primary">ptsI_2</name>
    <name evidence="25" type="ORF">SV7mr_50560</name>
</gene>
<feature type="coiled-coil region" evidence="21">
    <location>
        <begin position="38"/>
        <end position="65"/>
    </location>
</feature>
<evidence type="ECO:0000256" key="2">
    <source>
        <dbReference type="ARBA" id="ARBA00001946"/>
    </source>
</evidence>
<accession>A0A517T2B1</accession>
<keyword evidence="15 17" id="KW-0460">Magnesium</keyword>
<evidence type="ECO:0000256" key="20">
    <source>
        <dbReference type="PIRSR" id="PIRSR000732-3"/>
    </source>
</evidence>
<dbReference type="PRINTS" id="PR01736">
    <property type="entry name" value="PHPHTRNFRASE"/>
</dbReference>
<dbReference type="GO" id="GO:0016301">
    <property type="term" value="F:kinase activity"/>
    <property type="evidence" value="ECO:0007669"/>
    <property type="project" value="UniProtKB-KW"/>
</dbReference>
<organism evidence="25 26">
    <name type="scientific">Stieleria bergensis</name>
    <dbReference type="NCBI Taxonomy" id="2528025"/>
    <lineage>
        <taxon>Bacteria</taxon>
        <taxon>Pseudomonadati</taxon>
        <taxon>Planctomycetota</taxon>
        <taxon>Planctomycetia</taxon>
        <taxon>Pirellulales</taxon>
        <taxon>Pirellulaceae</taxon>
        <taxon>Stieleria</taxon>
    </lineage>
</organism>
<keyword evidence="9 17" id="KW-0963">Cytoplasm</keyword>
<evidence type="ECO:0000259" key="23">
    <source>
        <dbReference type="Pfam" id="PF02896"/>
    </source>
</evidence>
<name>A0A517T2B1_9BACT</name>
<evidence type="ECO:0000256" key="6">
    <source>
        <dbReference type="ARBA" id="ARBA00012232"/>
    </source>
</evidence>
<keyword evidence="8 17" id="KW-0813">Transport</keyword>
<feature type="active site" description="Tele-phosphohistidine intermediate" evidence="18">
    <location>
        <position position="193"/>
    </location>
</feature>
<evidence type="ECO:0000313" key="26">
    <source>
        <dbReference type="Proteomes" id="UP000315003"/>
    </source>
</evidence>
<evidence type="ECO:0000256" key="12">
    <source>
        <dbReference type="ARBA" id="ARBA00022683"/>
    </source>
</evidence>
<evidence type="ECO:0000256" key="7">
    <source>
        <dbReference type="ARBA" id="ARBA00016544"/>
    </source>
</evidence>
<protein>
    <recommendedName>
        <fullName evidence="7 17">Phosphoenolpyruvate-protein phosphotransferase</fullName>
        <ecNumber evidence="6 17">2.7.3.9</ecNumber>
    </recommendedName>
    <alternativeName>
        <fullName evidence="16 17">Phosphotransferase system, enzyme I</fullName>
    </alternativeName>
</protein>
<evidence type="ECO:0000256" key="17">
    <source>
        <dbReference type="PIRNR" id="PIRNR000732"/>
    </source>
</evidence>
<dbReference type="InterPro" id="IPR006318">
    <property type="entry name" value="PTS_EI-like"/>
</dbReference>
<evidence type="ECO:0000256" key="14">
    <source>
        <dbReference type="ARBA" id="ARBA00022777"/>
    </source>
</evidence>
<evidence type="ECO:0000256" key="21">
    <source>
        <dbReference type="SAM" id="Coils"/>
    </source>
</evidence>
<evidence type="ECO:0000256" key="19">
    <source>
        <dbReference type="PIRSR" id="PIRSR000732-2"/>
    </source>
</evidence>
<dbReference type="SUPFAM" id="SSF51621">
    <property type="entry name" value="Phosphoenolpyruvate/pyruvate domain"/>
    <property type="match status" value="1"/>
</dbReference>
<evidence type="ECO:0000256" key="4">
    <source>
        <dbReference type="ARBA" id="ARBA00004496"/>
    </source>
</evidence>
<feature type="binding site" evidence="19">
    <location>
        <begin position="454"/>
        <end position="455"/>
    </location>
    <ligand>
        <name>phosphoenolpyruvate</name>
        <dbReference type="ChEBI" id="CHEBI:58702"/>
    </ligand>
</feature>
<dbReference type="InterPro" id="IPR015813">
    <property type="entry name" value="Pyrv/PenolPyrv_kinase-like_dom"/>
</dbReference>
<evidence type="ECO:0000256" key="11">
    <source>
        <dbReference type="ARBA" id="ARBA00022679"/>
    </source>
</evidence>
<dbReference type="GO" id="GO:0009401">
    <property type="term" value="P:phosphoenolpyruvate-dependent sugar phosphotransferase system"/>
    <property type="evidence" value="ECO:0007669"/>
    <property type="project" value="UniProtKB-KW"/>
</dbReference>
<dbReference type="InterPro" id="IPR000121">
    <property type="entry name" value="PEP_util_C"/>
</dbReference>
<feature type="domain" description="PEP-utilising enzyme C-terminal" evidence="23">
    <location>
        <begin position="260"/>
        <end position="541"/>
    </location>
</feature>
<keyword evidence="10 17" id="KW-0762">Sugar transport</keyword>
<evidence type="ECO:0000256" key="16">
    <source>
        <dbReference type="ARBA" id="ARBA00033235"/>
    </source>
</evidence>
<dbReference type="RefSeq" id="WP_145277312.1">
    <property type="nucleotide sequence ID" value="NZ_CP036272.1"/>
</dbReference>
<keyword evidence="13 17" id="KW-0479">Metal-binding</keyword>
<keyword evidence="25" id="KW-0670">Pyruvate</keyword>
<evidence type="ECO:0000256" key="1">
    <source>
        <dbReference type="ARBA" id="ARBA00000683"/>
    </source>
</evidence>
<feature type="domain" description="PEP-utilising enzyme mobile" evidence="22">
    <location>
        <begin position="156"/>
        <end position="229"/>
    </location>
</feature>
<evidence type="ECO:0000259" key="24">
    <source>
        <dbReference type="Pfam" id="PF05524"/>
    </source>
</evidence>
<dbReference type="InterPro" id="IPR008731">
    <property type="entry name" value="PTS_EIN"/>
</dbReference>
<dbReference type="GO" id="GO:0005737">
    <property type="term" value="C:cytoplasm"/>
    <property type="evidence" value="ECO:0007669"/>
    <property type="project" value="UniProtKB-SubCell"/>
</dbReference>
<evidence type="ECO:0000256" key="5">
    <source>
        <dbReference type="ARBA" id="ARBA00007837"/>
    </source>
</evidence>
<keyword evidence="11 17" id="KW-0808">Transferase</keyword>
<dbReference type="EMBL" id="CP036272">
    <property type="protein sequence ID" value="QDT62508.1"/>
    <property type="molecule type" value="Genomic_DNA"/>
</dbReference>
<comment type="catalytic activity">
    <reaction evidence="1 17">
        <text>L-histidyl-[protein] + phosphoenolpyruvate = N(pros)-phospho-L-histidyl-[protein] + pyruvate</text>
        <dbReference type="Rhea" id="RHEA:23880"/>
        <dbReference type="Rhea" id="RHEA-COMP:9745"/>
        <dbReference type="Rhea" id="RHEA-COMP:9746"/>
        <dbReference type="ChEBI" id="CHEBI:15361"/>
        <dbReference type="ChEBI" id="CHEBI:29979"/>
        <dbReference type="ChEBI" id="CHEBI:58702"/>
        <dbReference type="ChEBI" id="CHEBI:64837"/>
        <dbReference type="EC" id="2.7.3.9"/>
    </reaction>
</comment>
<dbReference type="PANTHER" id="PTHR46244:SF3">
    <property type="entry name" value="PHOSPHOENOLPYRUVATE-PROTEIN PHOSPHOTRANSFERASE"/>
    <property type="match status" value="1"/>
</dbReference>
<sequence length="590" mass="63758">MKILEGSPVSPGFASGIAIVCDYEVERKVTLPDRDILYDDVETECDRIDDALDRSQRELKMAEQTASGDPKLADAAALLSAHASMASEIAATVKKQIGCDLVNVEQALDSVIRDWISRLQKLDNEYLRQREQDIRDVGQRMTRNLAGVTPLSYEMLPPGSVIVTRELLPSEAVGLANSGVVAIVSEYGGKFSHTAIVARSLGIPVISGIANVTTRVPSGAKLLVDGLSGVVTIGPDESEEADFSTRQLEHERQISSLACEEEQPCVTQDGVAISLLGNVGLPDELDQIADHHLGGVGLFRTEFLFIDSHKRPGFDLQAKVYGDMANKLAGLPMVIRTFDLGGDKLPPFLALDDASVRSSLHLRGLRFSLSEKDLLDAQLRAIVQVAQTADVRILFPMVIGSHDFSQAIADVDRAVRQLDVLRRPAVGAMIETPAALFALDEILELADFVAIGTNDLTQYMLAADRDLSEGTDDCTAMHPAVLRAIKRVVQSSQRWICSVCVCGEEAGESDFACLLVGLGVRELSLSPSRGAAVRHAIRRVDSRRAAELAERALQCRSPSEVRELLTLGLSDCATTFISPETSPDLSSDCS</sequence>
<reference evidence="25 26" key="1">
    <citation type="submission" date="2019-02" db="EMBL/GenBank/DDBJ databases">
        <title>Deep-cultivation of Planctomycetes and their phenomic and genomic characterization uncovers novel biology.</title>
        <authorList>
            <person name="Wiegand S."/>
            <person name="Jogler M."/>
            <person name="Boedeker C."/>
            <person name="Pinto D."/>
            <person name="Vollmers J."/>
            <person name="Rivas-Marin E."/>
            <person name="Kohn T."/>
            <person name="Peeters S.H."/>
            <person name="Heuer A."/>
            <person name="Rast P."/>
            <person name="Oberbeckmann S."/>
            <person name="Bunk B."/>
            <person name="Jeske O."/>
            <person name="Meyerdierks A."/>
            <person name="Storesund J.E."/>
            <person name="Kallscheuer N."/>
            <person name="Luecker S."/>
            <person name="Lage O.M."/>
            <person name="Pohl T."/>
            <person name="Merkel B.J."/>
            <person name="Hornburger P."/>
            <person name="Mueller R.-W."/>
            <person name="Bruemmer F."/>
            <person name="Labrenz M."/>
            <person name="Spormann A.M."/>
            <person name="Op den Camp H."/>
            <person name="Overmann J."/>
            <person name="Amann R."/>
            <person name="Jetten M.S.M."/>
            <person name="Mascher T."/>
            <person name="Medema M.H."/>
            <person name="Devos D.P."/>
            <person name="Kaster A.-K."/>
            <person name="Ovreas L."/>
            <person name="Rohde M."/>
            <person name="Galperin M.Y."/>
            <person name="Jogler C."/>
        </authorList>
    </citation>
    <scope>NUCLEOTIDE SEQUENCE [LARGE SCALE GENOMIC DNA]</scope>
    <source>
        <strain evidence="25 26">SV_7m_r</strain>
    </source>
</reference>
<keyword evidence="21" id="KW-0175">Coiled coil</keyword>
<dbReference type="Pfam" id="PF00391">
    <property type="entry name" value="PEP-utilizers"/>
    <property type="match status" value="1"/>
</dbReference>
<keyword evidence="26" id="KW-1185">Reference proteome</keyword>
<dbReference type="InterPro" id="IPR036637">
    <property type="entry name" value="Phosphohistidine_dom_sf"/>
</dbReference>
<feature type="binding site" evidence="20">
    <location>
        <position position="431"/>
    </location>
    <ligand>
        <name>Mg(2+)</name>
        <dbReference type="ChEBI" id="CHEBI:18420"/>
    </ligand>
</feature>
<dbReference type="InterPro" id="IPR024692">
    <property type="entry name" value="PTS_EI"/>
</dbReference>
<evidence type="ECO:0000256" key="10">
    <source>
        <dbReference type="ARBA" id="ARBA00022597"/>
    </source>
</evidence>
<dbReference type="InterPro" id="IPR040442">
    <property type="entry name" value="Pyrv_kinase-like_dom_sf"/>
</dbReference>
<evidence type="ECO:0000256" key="15">
    <source>
        <dbReference type="ARBA" id="ARBA00022842"/>
    </source>
</evidence>
<comment type="subcellular location">
    <subcellularLocation>
        <location evidence="4 17">Cytoplasm</location>
    </subcellularLocation>
</comment>
<dbReference type="NCBIfam" id="TIGR01417">
    <property type="entry name" value="PTS_I_fam"/>
    <property type="match status" value="1"/>
</dbReference>
<dbReference type="Gene3D" id="1.10.274.10">
    <property type="entry name" value="PtsI, HPr-binding domain"/>
    <property type="match status" value="1"/>
</dbReference>
<comment type="similarity">
    <text evidence="5 17">Belongs to the PEP-utilizing enzyme family.</text>
</comment>
<evidence type="ECO:0000256" key="13">
    <source>
        <dbReference type="ARBA" id="ARBA00022723"/>
    </source>
</evidence>
<evidence type="ECO:0000256" key="9">
    <source>
        <dbReference type="ARBA" id="ARBA00022490"/>
    </source>
</evidence>
<dbReference type="SUPFAM" id="SSF47831">
    <property type="entry name" value="Enzyme I of the PEP:sugar phosphotransferase system HPr-binding (sub)domain"/>
    <property type="match status" value="1"/>
</dbReference>
<feature type="binding site" evidence="19">
    <location>
        <position position="300"/>
    </location>
    <ligand>
        <name>phosphoenolpyruvate</name>
        <dbReference type="ChEBI" id="CHEBI:58702"/>
    </ligand>
</feature>
<dbReference type="Gene3D" id="3.50.30.10">
    <property type="entry name" value="Phosphohistidine domain"/>
    <property type="match status" value="1"/>
</dbReference>
<dbReference type="GO" id="GO:0046872">
    <property type="term" value="F:metal ion binding"/>
    <property type="evidence" value="ECO:0007669"/>
    <property type="project" value="UniProtKB-KW"/>
</dbReference>
<dbReference type="Pfam" id="PF05524">
    <property type="entry name" value="PEP-utilisers_N"/>
    <property type="match status" value="1"/>
</dbReference>
<proteinExistence type="inferred from homology"/>
<feature type="binding site" evidence="19">
    <location>
        <position position="465"/>
    </location>
    <ligand>
        <name>phosphoenolpyruvate</name>
        <dbReference type="ChEBI" id="CHEBI:58702"/>
    </ligand>
</feature>
<feature type="active site" description="Proton donor" evidence="18">
    <location>
        <position position="502"/>
    </location>
</feature>
<evidence type="ECO:0000256" key="8">
    <source>
        <dbReference type="ARBA" id="ARBA00022448"/>
    </source>
</evidence>
<dbReference type="InterPro" id="IPR050499">
    <property type="entry name" value="PEP-utilizing_PTS_enzyme"/>
</dbReference>
<dbReference type="Proteomes" id="UP000315003">
    <property type="component" value="Chromosome"/>
</dbReference>
<evidence type="ECO:0000313" key="25">
    <source>
        <dbReference type="EMBL" id="QDT62508.1"/>
    </source>
</evidence>
<dbReference type="InterPro" id="IPR008279">
    <property type="entry name" value="PEP-util_enz_mobile_dom"/>
</dbReference>
<evidence type="ECO:0000259" key="22">
    <source>
        <dbReference type="Pfam" id="PF00391"/>
    </source>
</evidence>
<dbReference type="Gene3D" id="3.20.20.60">
    <property type="entry name" value="Phosphoenolpyruvate-binding domains"/>
    <property type="match status" value="1"/>
</dbReference>